<accession>A0A9P4U5Y0</accession>
<keyword evidence="2" id="KW-1185">Reference proteome</keyword>
<gene>
    <name evidence="1" type="ORF">P171DRAFT_124094</name>
</gene>
<name>A0A9P4U5Y0_9PLEO</name>
<dbReference type="EMBL" id="MU001509">
    <property type="protein sequence ID" value="KAF2439519.1"/>
    <property type="molecule type" value="Genomic_DNA"/>
</dbReference>
<evidence type="ECO:0000313" key="2">
    <source>
        <dbReference type="Proteomes" id="UP000799764"/>
    </source>
</evidence>
<protein>
    <submittedName>
        <fullName evidence="1">Uncharacterized protein</fullName>
    </submittedName>
</protein>
<reference evidence="1" key="1">
    <citation type="journal article" date="2020" name="Stud. Mycol.">
        <title>101 Dothideomycetes genomes: a test case for predicting lifestyles and emergence of pathogens.</title>
        <authorList>
            <person name="Haridas S."/>
            <person name="Albert R."/>
            <person name="Binder M."/>
            <person name="Bloem J."/>
            <person name="Labutti K."/>
            <person name="Salamov A."/>
            <person name="Andreopoulos B."/>
            <person name="Baker S."/>
            <person name="Barry K."/>
            <person name="Bills G."/>
            <person name="Bluhm B."/>
            <person name="Cannon C."/>
            <person name="Castanera R."/>
            <person name="Culley D."/>
            <person name="Daum C."/>
            <person name="Ezra D."/>
            <person name="Gonzalez J."/>
            <person name="Henrissat B."/>
            <person name="Kuo A."/>
            <person name="Liang C."/>
            <person name="Lipzen A."/>
            <person name="Lutzoni F."/>
            <person name="Magnuson J."/>
            <person name="Mondo S."/>
            <person name="Nolan M."/>
            <person name="Ohm R."/>
            <person name="Pangilinan J."/>
            <person name="Park H.-J."/>
            <person name="Ramirez L."/>
            <person name="Alfaro M."/>
            <person name="Sun H."/>
            <person name="Tritt A."/>
            <person name="Yoshinaga Y."/>
            <person name="Zwiers L.-H."/>
            <person name="Turgeon B."/>
            <person name="Goodwin S."/>
            <person name="Spatafora J."/>
            <person name="Crous P."/>
            <person name="Grigoriev I."/>
        </authorList>
    </citation>
    <scope>NUCLEOTIDE SEQUENCE</scope>
    <source>
        <strain evidence="1">CBS 690.94</strain>
    </source>
</reference>
<proteinExistence type="predicted"/>
<dbReference type="AlphaFoldDB" id="A0A9P4U5Y0"/>
<organism evidence="1 2">
    <name type="scientific">Karstenula rhodostoma CBS 690.94</name>
    <dbReference type="NCBI Taxonomy" id="1392251"/>
    <lineage>
        <taxon>Eukaryota</taxon>
        <taxon>Fungi</taxon>
        <taxon>Dikarya</taxon>
        <taxon>Ascomycota</taxon>
        <taxon>Pezizomycotina</taxon>
        <taxon>Dothideomycetes</taxon>
        <taxon>Pleosporomycetidae</taxon>
        <taxon>Pleosporales</taxon>
        <taxon>Massarineae</taxon>
        <taxon>Didymosphaeriaceae</taxon>
        <taxon>Karstenula</taxon>
    </lineage>
</organism>
<evidence type="ECO:0000313" key="1">
    <source>
        <dbReference type="EMBL" id="KAF2439519.1"/>
    </source>
</evidence>
<dbReference type="Proteomes" id="UP000799764">
    <property type="component" value="Unassembled WGS sequence"/>
</dbReference>
<sequence length="167" mass="18226">MSCSIHSPSIKDGETEDGDCELCCVSIPAATHLPSYYSTNPPIDALVSSIHAVSAQGMQGQQPAPDKRSPDASRRRFWCRPLHVLLRCFPPITSIRDAVIGVLARRFGECCHPPAVSGRRVVWCTGRLSPSAVQCPLFSEWHLSSSITHALPSHASLSNIEQRLELV</sequence>
<comment type="caution">
    <text evidence="1">The sequence shown here is derived from an EMBL/GenBank/DDBJ whole genome shotgun (WGS) entry which is preliminary data.</text>
</comment>